<dbReference type="Gene3D" id="1.25.40.10">
    <property type="entry name" value="Tetratricopeptide repeat domain"/>
    <property type="match status" value="4"/>
</dbReference>
<keyword evidence="2 3" id="KW-0802">TPR repeat</keyword>
<evidence type="ECO:0000256" key="2">
    <source>
        <dbReference type="ARBA" id="ARBA00022803"/>
    </source>
</evidence>
<proteinExistence type="predicted"/>
<accession>A0A364RDJ7</accession>
<dbReference type="Pfam" id="PF13428">
    <property type="entry name" value="TPR_14"/>
    <property type="match status" value="1"/>
</dbReference>
<dbReference type="InterPro" id="IPR011990">
    <property type="entry name" value="TPR-like_helical_dom_sf"/>
</dbReference>
<reference evidence="5 6" key="1">
    <citation type="submission" date="2018-06" db="EMBL/GenBank/DDBJ databases">
        <authorList>
            <person name="Liu Z.-W."/>
        </authorList>
    </citation>
    <scope>NUCLEOTIDE SEQUENCE [LARGE SCALE GENOMIC DNA]</scope>
    <source>
        <strain evidence="5 6">2b14</strain>
    </source>
</reference>
<evidence type="ECO:0000313" key="5">
    <source>
        <dbReference type="EMBL" id="RAU82344.1"/>
    </source>
</evidence>
<feature type="repeat" description="TPR" evidence="3">
    <location>
        <begin position="926"/>
        <end position="959"/>
    </location>
</feature>
<evidence type="ECO:0000256" key="1">
    <source>
        <dbReference type="ARBA" id="ARBA00022737"/>
    </source>
</evidence>
<feature type="coiled-coil region" evidence="4">
    <location>
        <begin position="114"/>
        <end position="141"/>
    </location>
</feature>
<name>A0A364RDJ7_9BACT</name>
<dbReference type="SUPFAM" id="SSF55486">
    <property type="entry name" value="Metalloproteases ('zincins'), catalytic domain"/>
    <property type="match status" value="1"/>
</dbReference>
<dbReference type="Pfam" id="PF14559">
    <property type="entry name" value="TPR_19"/>
    <property type="match status" value="1"/>
</dbReference>
<dbReference type="PANTHER" id="PTHR44943">
    <property type="entry name" value="CELLULOSE SYNTHASE OPERON PROTEIN C"/>
    <property type="match status" value="1"/>
</dbReference>
<gene>
    <name evidence="5" type="ORF">DP923_11190</name>
</gene>
<dbReference type="PROSITE" id="PS50293">
    <property type="entry name" value="TPR_REGION"/>
    <property type="match status" value="1"/>
</dbReference>
<dbReference type="AlphaFoldDB" id="A0A364RDJ7"/>
<dbReference type="Pfam" id="PF13432">
    <property type="entry name" value="TPR_16"/>
    <property type="match status" value="1"/>
</dbReference>
<keyword evidence="1" id="KW-0677">Repeat</keyword>
<evidence type="ECO:0008006" key="7">
    <source>
        <dbReference type="Google" id="ProtNLM"/>
    </source>
</evidence>
<keyword evidence="4" id="KW-0175">Coiled coil</keyword>
<sequence>MLIQSKILILVSNYTSRAGSLLQEGLRTPSIETQLTMKFKRLLTPGFILALSITNAFAQQPDDIAAVRQKLKQERAATVASTKLTSPEKADRLLELGEWKQAEALLKSTATPQAKLAKAKLAILQNEFKEAEKLVQEVLKQSPKQREALLLKSKLQIQAWELEKAKVTANGLLKTNAKDEAAALLVGRILLLQKKYDEALAWAQQVQSWNKNNADAYLLESDVHFWNQKPELAEKPLITSLTLNPFNPDARFNYGYAIWRRVDATQLNAMAAQWELALELNPLHYVTHWHWGNGHTNLTYADYAQPEDEQVREALKTADKLLSQNKITDALATAQQTQQKYPTSVLPAMLRGSAYYIAFDMNRQMRLDSAQAIFRNILAKKKHYGPAHNALAAVIKQKQLTYLHNYDSLQQVVQKTVIKDPVNFAKVFPDVTYYPGNEVQKMVWSQLYESIVYFPFLSKQEEVFVIPPLHIDLAIAMKSPYFRGATTFDNRQWMDIRGVGSGAAAIEYVVRGSYLERNVVLHEYVHQFHGSVFTDAENRAVRRLYYNAMKENRTLDYYSANNEHEYLAQTYPAYFEPVKVHPLNHKSINTTADLKAKDPELYTFLDELVKRQRAYLAGNKQAMASNWAEVYVNLSGQALTKKDFAKAAVMLDTALLWDAKYQPAMLAYSDVKTKEEKYEEAMQWLTKAKSINPEYAPIYVAEASLAEAKFQNGKLTRDEAIAQQAALYKKALELEDDLLVRAQVSQRFSAFYTSNGMVPEAIAISEAYFKAAPTVSTYLRDRRDDALAYASFLKGTTQQNAPEAEQALAKLVALKPQNYTIRQQYADVLAAQGKYKEALATLEEAQRILAAGNNARADFMVRMAAYQLTLGNKEAAKATIQPILDGKAMLRAEHYKLAQVYAGIGEPMKASAELMKLKPVSAAEKGNVQLALGTLMEATGEWKQAKKAYEKALEINPYQLEARQNLYKLLMSKGKKKEAAKYKEQVQA</sequence>
<dbReference type="Gene3D" id="3.40.390.10">
    <property type="entry name" value="Collagenase (Catalytic Domain)"/>
    <property type="match status" value="1"/>
</dbReference>
<dbReference type="PANTHER" id="PTHR44943:SF8">
    <property type="entry name" value="TPR REPEAT-CONTAINING PROTEIN MJ0263"/>
    <property type="match status" value="1"/>
</dbReference>
<dbReference type="InterPro" id="IPR019734">
    <property type="entry name" value="TPR_rpt"/>
</dbReference>
<dbReference type="Proteomes" id="UP000251692">
    <property type="component" value="Unassembled WGS sequence"/>
</dbReference>
<dbReference type="Pfam" id="PF13181">
    <property type="entry name" value="TPR_8"/>
    <property type="match status" value="1"/>
</dbReference>
<dbReference type="OrthoDB" id="8866339at2"/>
<reference evidence="5 6" key="2">
    <citation type="submission" date="2018-07" db="EMBL/GenBank/DDBJ databases">
        <title>Pontibacter sp. 2b14 genomic sequence and assembly.</title>
        <authorList>
            <person name="Du Z.-J."/>
        </authorList>
    </citation>
    <scope>NUCLEOTIDE SEQUENCE [LARGE SCALE GENOMIC DNA]</scope>
    <source>
        <strain evidence="5 6">2b14</strain>
    </source>
</reference>
<organism evidence="5 6">
    <name type="scientific">Pontibacter arcticus</name>
    <dbReference type="NCBI Taxonomy" id="2080288"/>
    <lineage>
        <taxon>Bacteria</taxon>
        <taxon>Pseudomonadati</taxon>
        <taxon>Bacteroidota</taxon>
        <taxon>Cytophagia</taxon>
        <taxon>Cytophagales</taxon>
        <taxon>Hymenobacteraceae</taxon>
        <taxon>Pontibacter</taxon>
    </lineage>
</organism>
<dbReference type="GO" id="GO:0008237">
    <property type="term" value="F:metallopeptidase activity"/>
    <property type="evidence" value="ECO:0007669"/>
    <property type="project" value="InterPro"/>
</dbReference>
<dbReference type="InterPro" id="IPR024079">
    <property type="entry name" value="MetalloPept_cat_dom_sf"/>
</dbReference>
<dbReference type="PROSITE" id="PS50005">
    <property type="entry name" value="TPR"/>
    <property type="match status" value="1"/>
</dbReference>
<comment type="caution">
    <text evidence="5">The sequence shown here is derived from an EMBL/GenBank/DDBJ whole genome shotgun (WGS) entry which is preliminary data.</text>
</comment>
<dbReference type="SUPFAM" id="SSF48452">
    <property type="entry name" value="TPR-like"/>
    <property type="match status" value="3"/>
</dbReference>
<protein>
    <recommendedName>
        <fullName evidence="7">Tetratricopeptide repeat protein</fullName>
    </recommendedName>
</protein>
<evidence type="ECO:0000256" key="4">
    <source>
        <dbReference type="SAM" id="Coils"/>
    </source>
</evidence>
<dbReference type="SMART" id="SM00028">
    <property type="entry name" value="TPR"/>
    <property type="match status" value="5"/>
</dbReference>
<keyword evidence="6" id="KW-1185">Reference proteome</keyword>
<evidence type="ECO:0000313" key="6">
    <source>
        <dbReference type="Proteomes" id="UP000251692"/>
    </source>
</evidence>
<dbReference type="EMBL" id="QMDV01000003">
    <property type="protein sequence ID" value="RAU82344.1"/>
    <property type="molecule type" value="Genomic_DNA"/>
</dbReference>
<dbReference type="InterPro" id="IPR051685">
    <property type="entry name" value="Ycf3/AcsC/BcsC/TPR_MFPF"/>
</dbReference>
<evidence type="ECO:0000256" key="3">
    <source>
        <dbReference type="PROSITE-ProRule" id="PRU00339"/>
    </source>
</evidence>